<gene>
    <name evidence="1" type="ORF">RND15_41595</name>
</gene>
<dbReference type="EMBL" id="JAVRFD010000031">
    <property type="protein sequence ID" value="MDT0549123.1"/>
    <property type="molecule type" value="Genomic_DNA"/>
</dbReference>
<evidence type="ECO:0000313" key="2">
    <source>
        <dbReference type="Proteomes" id="UP001180754"/>
    </source>
</evidence>
<dbReference type="RefSeq" id="WP_311729687.1">
    <property type="nucleotide sequence ID" value="NZ_JAVRFD010000031.1"/>
</dbReference>
<name>A0ABU2XT71_9ACTN</name>
<accession>A0ABU2XT71</accession>
<sequence length="51" mass="5328">MNLQLIGDLATAALVMRVFGGDVMALLRRAAAAGVRVGISELHQGHGEGKR</sequence>
<dbReference type="Proteomes" id="UP001180754">
    <property type="component" value="Unassembled WGS sequence"/>
</dbReference>
<evidence type="ECO:0000313" key="1">
    <source>
        <dbReference type="EMBL" id="MDT0549123.1"/>
    </source>
</evidence>
<comment type="caution">
    <text evidence="1">The sequence shown here is derived from an EMBL/GenBank/DDBJ whole genome shotgun (WGS) entry which is preliminary data.</text>
</comment>
<protein>
    <submittedName>
        <fullName evidence="1">Uncharacterized protein</fullName>
    </submittedName>
</protein>
<reference evidence="1" key="1">
    <citation type="submission" date="2024-05" db="EMBL/GenBank/DDBJ databases">
        <title>30 novel species of actinomycetes from the DSMZ collection.</title>
        <authorList>
            <person name="Nouioui I."/>
        </authorList>
    </citation>
    <scope>NUCLEOTIDE SEQUENCE</scope>
    <source>
        <strain evidence="1">DSM 41529</strain>
    </source>
</reference>
<organism evidence="1 2">
    <name type="scientific">Streptomyces lonegramiae</name>
    <dbReference type="NCBI Taxonomy" id="3075524"/>
    <lineage>
        <taxon>Bacteria</taxon>
        <taxon>Bacillati</taxon>
        <taxon>Actinomycetota</taxon>
        <taxon>Actinomycetes</taxon>
        <taxon>Kitasatosporales</taxon>
        <taxon>Streptomycetaceae</taxon>
        <taxon>Streptomyces</taxon>
    </lineage>
</organism>
<proteinExistence type="predicted"/>
<keyword evidence="2" id="KW-1185">Reference proteome</keyword>